<feature type="region of interest" description="Disordered" evidence="5">
    <location>
        <begin position="485"/>
        <end position="506"/>
    </location>
</feature>
<evidence type="ECO:0000256" key="3">
    <source>
        <dbReference type="ARBA" id="ARBA00034143"/>
    </source>
</evidence>
<dbReference type="GO" id="GO:0005930">
    <property type="term" value="C:axoneme"/>
    <property type="evidence" value="ECO:0007669"/>
    <property type="project" value="UniProtKB-SubCell"/>
</dbReference>
<dbReference type="OrthoDB" id="245563at2759"/>
<feature type="compositionally biased region" description="Acidic residues" evidence="5">
    <location>
        <begin position="493"/>
        <end position="506"/>
    </location>
</feature>
<comment type="caution">
    <text evidence="6">The sequence shown here is derived from an EMBL/GenBank/DDBJ whole genome shotgun (WGS) entry which is preliminary data.</text>
</comment>
<evidence type="ECO:0000313" key="7">
    <source>
        <dbReference type="Proteomes" id="UP000198287"/>
    </source>
</evidence>
<evidence type="ECO:0000256" key="4">
    <source>
        <dbReference type="PROSITE-ProRule" id="PRU00339"/>
    </source>
</evidence>
<evidence type="ECO:0000256" key="1">
    <source>
        <dbReference type="ARBA" id="ARBA00004430"/>
    </source>
</evidence>
<evidence type="ECO:0000313" key="6">
    <source>
        <dbReference type="EMBL" id="OXA50583.1"/>
    </source>
</evidence>
<dbReference type="InterPro" id="IPR011990">
    <property type="entry name" value="TPR-like_helical_dom_sf"/>
</dbReference>
<name>A0A226DZ70_FOLCA</name>
<dbReference type="EMBL" id="LNIX01000008">
    <property type="protein sequence ID" value="OXA50583.1"/>
    <property type="molecule type" value="Genomic_DNA"/>
</dbReference>
<evidence type="ECO:0000256" key="5">
    <source>
        <dbReference type="SAM" id="MobiDB-lite"/>
    </source>
</evidence>
<protein>
    <recommendedName>
        <fullName evidence="2">Outer dynein arm-docking complex subunit 4</fullName>
    </recommendedName>
    <alternativeName>
        <fullName evidence="3">Tetratricopeptide repeat protein 25</fullName>
    </alternativeName>
</protein>
<dbReference type="Pfam" id="PF12895">
    <property type="entry name" value="ANAPC3"/>
    <property type="match status" value="1"/>
</dbReference>
<feature type="repeat" description="TPR" evidence="4">
    <location>
        <begin position="20"/>
        <end position="53"/>
    </location>
</feature>
<accession>A0A226DZ70</accession>
<dbReference type="PANTHER" id="PTHR23040">
    <property type="match status" value="1"/>
</dbReference>
<dbReference type="InterPro" id="IPR040111">
    <property type="entry name" value="ODAD4"/>
</dbReference>
<keyword evidence="4" id="KW-0802">TPR repeat</keyword>
<sequence length="506" mass="57995">MEIDERLKKYPHCPLSISTFTTFSDEGNMHFRAGHFRKALYCFDRALELQPDNKGARVSRSQCHLKLGDAVAALADAEASFVEGEKSNIMGLYQYGEALFNLGQFEQALMAYHRGYRSRKDKEEFRVGVNKAKDAIVTAIGDQQATQIEDLDTVLPQIDEINAANRGPEHCCVLSSLNEMKQSQQKSRKANALTFARSRWVDREILGVLQQDKDYLTKFLKRPDIHGDAQSSSEGLRGKANEALNYLEIRQKFWRQQNPMYARKIGLTFNNDMVRQYEAHDCQLECERALRQIKEISQRLLPRKPEFLTEILHFKGLALMKLKSYDNAATAFQEEFKVAADNKMPETKSRALDYLGRSYALKGSFAEGAEIWDSRLAISKTPIERAYLFHEIGRCYYETNKFDLAKIYGNQCLDEASKINDNIWKMNAEILLAQCEVKSKTFDKANQHFEKAEEYALNCNNKANVGMLREAEQCIKIYMERADAGTTHSHEDDEKDASDDDKDLVE</sequence>
<comment type="subcellular location">
    <subcellularLocation>
        <location evidence="1">Cytoplasm</location>
        <location evidence="1">Cytoskeleton</location>
        <location evidence="1">Cilium axoneme</location>
    </subcellularLocation>
</comment>
<dbReference type="InterPro" id="IPR019734">
    <property type="entry name" value="TPR_rpt"/>
</dbReference>
<dbReference type="OMA" id="LENTWLY"/>
<keyword evidence="7" id="KW-1185">Reference proteome</keyword>
<evidence type="ECO:0000256" key="2">
    <source>
        <dbReference type="ARBA" id="ARBA00034139"/>
    </source>
</evidence>
<dbReference type="Proteomes" id="UP000198287">
    <property type="component" value="Unassembled WGS sequence"/>
</dbReference>
<dbReference type="PROSITE" id="PS50005">
    <property type="entry name" value="TPR"/>
    <property type="match status" value="1"/>
</dbReference>
<gene>
    <name evidence="6" type="ORF">Fcan01_13907</name>
</gene>
<dbReference type="SMART" id="SM00028">
    <property type="entry name" value="TPR"/>
    <property type="match status" value="5"/>
</dbReference>
<dbReference type="Gene3D" id="1.25.40.10">
    <property type="entry name" value="Tetratricopeptide repeat domain"/>
    <property type="match status" value="2"/>
</dbReference>
<organism evidence="6 7">
    <name type="scientific">Folsomia candida</name>
    <name type="common">Springtail</name>
    <dbReference type="NCBI Taxonomy" id="158441"/>
    <lineage>
        <taxon>Eukaryota</taxon>
        <taxon>Metazoa</taxon>
        <taxon>Ecdysozoa</taxon>
        <taxon>Arthropoda</taxon>
        <taxon>Hexapoda</taxon>
        <taxon>Collembola</taxon>
        <taxon>Entomobryomorpha</taxon>
        <taxon>Isotomoidea</taxon>
        <taxon>Isotomidae</taxon>
        <taxon>Proisotominae</taxon>
        <taxon>Folsomia</taxon>
    </lineage>
</organism>
<dbReference type="STRING" id="158441.A0A226DZ70"/>
<proteinExistence type="predicted"/>
<dbReference type="SUPFAM" id="SSF48452">
    <property type="entry name" value="TPR-like"/>
    <property type="match status" value="1"/>
</dbReference>
<reference evidence="6 7" key="1">
    <citation type="submission" date="2015-12" db="EMBL/GenBank/DDBJ databases">
        <title>The genome of Folsomia candida.</title>
        <authorList>
            <person name="Faddeeva A."/>
            <person name="Derks M.F."/>
            <person name="Anvar Y."/>
            <person name="Smit S."/>
            <person name="Van Straalen N."/>
            <person name="Roelofs D."/>
        </authorList>
    </citation>
    <scope>NUCLEOTIDE SEQUENCE [LARGE SCALE GENOMIC DNA]</scope>
    <source>
        <strain evidence="6 7">VU population</strain>
        <tissue evidence="6">Whole body</tissue>
    </source>
</reference>
<dbReference type="AlphaFoldDB" id="A0A226DZ70"/>
<dbReference type="PANTHER" id="PTHR23040:SF2">
    <property type="entry name" value="OUTER DYNEIN ARM-DOCKING COMPLEX SUBUNIT 4"/>
    <property type="match status" value="1"/>
</dbReference>